<feature type="compositionally biased region" description="Acidic residues" evidence="4">
    <location>
        <begin position="471"/>
        <end position="482"/>
    </location>
</feature>
<keyword evidence="3" id="KW-0175">Coiled coil</keyword>
<feature type="region of interest" description="Disordered" evidence="4">
    <location>
        <begin position="293"/>
        <end position="577"/>
    </location>
</feature>
<accession>A0A8H4KTM5</accession>
<gene>
    <name evidence="6" type="ORF">F53441_2492</name>
</gene>
<feature type="compositionally biased region" description="Basic and acidic residues" evidence="4">
    <location>
        <begin position="397"/>
        <end position="408"/>
    </location>
</feature>
<feature type="region of interest" description="Disordered" evidence="4">
    <location>
        <begin position="49"/>
        <end position="88"/>
    </location>
</feature>
<feature type="compositionally biased region" description="Acidic residues" evidence="4">
    <location>
        <begin position="363"/>
        <end position="380"/>
    </location>
</feature>
<dbReference type="InterPro" id="IPR039896">
    <property type="entry name" value="Red-like"/>
</dbReference>
<evidence type="ECO:0000313" key="7">
    <source>
        <dbReference type="Proteomes" id="UP000605986"/>
    </source>
</evidence>
<evidence type="ECO:0000259" key="5">
    <source>
        <dbReference type="Pfam" id="PF07808"/>
    </source>
</evidence>
<comment type="subcellular location">
    <subcellularLocation>
        <location evidence="1">Nucleus</location>
    </subcellularLocation>
</comment>
<dbReference type="OrthoDB" id="3366823at2759"/>
<feature type="compositionally biased region" description="Basic residues" evidence="4">
    <location>
        <begin position="547"/>
        <end position="558"/>
    </location>
</feature>
<keyword evidence="2" id="KW-0539">Nucleus</keyword>
<evidence type="ECO:0000256" key="1">
    <source>
        <dbReference type="ARBA" id="ARBA00004123"/>
    </source>
</evidence>
<dbReference type="Proteomes" id="UP000605986">
    <property type="component" value="Unassembled WGS sequence"/>
</dbReference>
<dbReference type="EMBL" id="JAADJG010000106">
    <property type="protein sequence ID" value="KAF4455053.1"/>
    <property type="molecule type" value="Genomic_DNA"/>
</dbReference>
<dbReference type="InterPro" id="IPR012916">
    <property type="entry name" value="RED_N"/>
</dbReference>
<feature type="domain" description="RED-like N-terminal" evidence="5">
    <location>
        <begin position="108"/>
        <end position="240"/>
    </location>
</feature>
<reference evidence="6" key="1">
    <citation type="submission" date="2020-01" db="EMBL/GenBank/DDBJ databases">
        <title>Identification and distribution of gene clusters putatively required for synthesis of sphingolipid metabolism inhibitors in phylogenetically diverse species of the filamentous fungus Fusarium.</title>
        <authorList>
            <person name="Kim H.-S."/>
            <person name="Busman M."/>
            <person name="Brown D.W."/>
            <person name="Divon H."/>
            <person name="Uhlig S."/>
            <person name="Proctor R.H."/>
        </authorList>
    </citation>
    <scope>NUCLEOTIDE SEQUENCE</scope>
    <source>
        <strain evidence="6">NRRL 53441</strain>
    </source>
</reference>
<organism evidence="6 7">
    <name type="scientific">Fusarium austroafricanum</name>
    <dbReference type="NCBI Taxonomy" id="2364996"/>
    <lineage>
        <taxon>Eukaryota</taxon>
        <taxon>Fungi</taxon>
        <taxon>Dikarya</taxon>
        <taxon>Ascomycota</taxon>
        <taxon>Pezizomycotina</taxon>
        <taxon>Sordariomycetes</taxon>
        <taxon>Hypocreomycetidae</taxon>
        <taxon>Hypocreales</taxon>
        <taxon>Nectriaceae</taxon>
        <taxon>Fusarium</taxon>
        <taxon>Fusarium concolor species complex</taxon>
    </lineage>
</organism>
<feature type="coiled-coil region" evidence="3">
    <location>
        <begin position="134"/>
        <end position="164"/>
    </location>
</feature>
<dbReference type="AlphaFoldDB" id="A0A8H4KTM5"/>
<evidence type="ECO:0000256" key="3">
    <source>
        <dbReference type="SAM" id="Coils"/>
    </source>
</evidence>
<comment type="caution">
    <text evidence="6">The sequence shown here is derived from an EMBL/GenBank/DDBJ whole genome shotgun (WGS) entry which is preliminary data.</text>
</comment>
<feature type="compositionally biased region" description="Basic and acidic residues" evidence="4">
    <location>
        <begin position="296"/>
        <end position="306"/>
    </location>
</feature>
<dbReference type="PANTHER" id="PTHR12765">
    <property type="entry name" value="RED PROTEIN IK FACTOR CYTOKINE IK"/>
    <property type="match status" value="1"/>
</dbReference>
<evidence type="ECO:0000256" key="2">
    <source>
        <dbReference type="ARBA" id="ARBA00023242"/>
    </source>
</evidence>
<feature type="region of interest" description="Disordered" evidence="4">
    <location>
        <begin position="1"/>
        <end position="22"/>
    </location>
</feature>
<proteinExistence type="predicted"/>
<keyword evidence="7" id="KW-1185">Reference proteome</keyword>
<feature type="compositionally biased region" description="Basic and acidic residues" evidence="4">
    <location>
        <begin position="483"/>
        <end position="493"/>
    </location>
</feature>
<protein>
    <recommendedName>
        <fullName evidence="5">RED-like N-terminal domain-containing protein</fullName>
    </recommendedName>
</protein>
<feature type="compositionally biased region" description="Polar residues" evidence="4">
    <location>
        <begin position="50"/>
        <end position="81"/>
    </location>
</feature>
<dbReference type="Pfam" id="PF07808">
    <property type="entry name" value="RED_N"/>
    <property type="match status" value="1"/>
</dbReference>
<name>A0A8H4KTM5_9HYPO</name>
<evidence type="ECO:0000256" key="4">
    <source>
        <dbReference type="SAM" id="MobiDB-lite"/>
    </source>
</evidence>
<sequence length="577" mass="64661">MKFSREAIYSRHAPATQSKDLEVPYPMQVEADRSAYIKLSFLRLIAANSKKGSSSQDGIPSTSSSTVTGNALGSRQRSSIPMTPRALGGAQADFARQLAERNNATRSQKKFKSYDPKGVKLASGYIDRSKERDEETEDDRVQKLKELDEQLKNEEIDQETFERRRFEIAGGDLSSTHLVKGLDFKLLQRIRRGEDIYGEKRDEPEQQIEAEPATEIDVDDEFEQLEGQEVQAVPKEKTEIKKKGQLSTVSLTPGKKRTRDQILAELKAAREAAKAQQGNALGDRFKKVGIKQKAGTRIERDSKGREVLIIVDEDGHEKRKVRKVQPGAEKEEEADRSGLLMPDKNAKPLGMEVPEQYRKKEEPEEDEDIDIFDGVGDDYDPLAGMDGSDSDSDVDEDSKKANQQKTDEQTTISTSMPPPPKPQAPRNYFQGAKTGLVSEEQSKAPSMSDPAIMAAIKRAAALNPIKKDKDDTEDDDEDDQDDEARKKAMEERRKKLLQMADRDDEDLDMGFGTSRFADEEDFDDSKVKLSNWGDKDDDGEGQSRSGQPKRKRGPKKRKGDANNAADVLRVMEARKKS</sequence>
<feature type="compositionally biased region" description="Low complexity" evidence="4">
    <location>
        <begin position="451"/>
        <end position="461"/>
    </location>
</feature>
<dbReference type="GO" id="GO:0005634">
    <property type="term" value="C:nucleus"/>
    <property type="evidence" value="ECO:0007669"/>
    <property type="project" value="UniProtKB-SubCell"/>
</dbReference>
<evidence type="ECO:0000313" key="6">
    <source>
        <dbReference type="EMBL" id="KAF4455053.1"/>
    </source>
</evidence>